<dbReference type="Proteomes" id="UP000324800">
    <property type="component" value="Unassembled WGS sequence"/>
</dbReference>
<reference evidence="1 2" key="1">
    <citation type="submission" date="2019-03" db="EMBL/GenBank/DDBJ databases">
        <title>Single cell metagenomics reveals metabolic interactions within the superorganism composed of flagellate Streblomastix strix and complex community of Bacteroidetes bacteria on its surface.</title>
        <authorList>
            <person name="Treitli S.C."/>
            <person name="Kolisko M."/>
            <person name="Husnik F."/>
            <person name="Keeling P."/>
            <person name="Hampl V."/>
        </authorList>
    </citation>
    <scope>NUCLEOTIDE SEQUENCE [LARGE SCALE GENOMIC DNA]</scope>
    <source>
        <strain evidence="1">ST1C</strain>
    </source>
</reference>
<evidence type="ECO:0000313" key="1">
    <source>
        <dbReference type="EMBL" id="KAA6375474.1"/>
    </source>
</evidence>
<comment type="caution">
    <text evidence="1">The sequence shown here is derived from an EMBL/GenBank/DDBJ whole genome shotgun (WGS) entry which is preliminary data.</text>
</comment>
<organism evidence="1 2">
    <name type="scientific">Streblomastix strix</name>
    <dbReference type="NCBI Taxonomy" id="222440"/>
    <lineage>
        <taxon>Eukaryota</taxon>
        <taxon>Metamonada</taxon>
        <taxon>Preaxostyla</taxon>
        <taxon>Oxymonadida</taxon>
        <taxon>Streblomastigidae</taxon>
        <taxon>Streblomastix</taxon>
    </lineage>
</organism>
<sequence>MWDEYNNLELYEYSYNIDAESVHVDFNIFSSINLLDGNSKRVNEGGLDGGLKYGIDSPSETLVAASPESIDYILSLRDIPDDLSLYYSKYITEKMGDITETISLKYIDTWLEIISVPCIEGYDLYLKIYDVVKGIYTYIHYLEFSKIREYYGELLDCIYITKNDFIDSDIVKNEHSKKEYMIFSTETGISFDINLFDFVLLKDDDLRRDRAIG</sequence>
<dbReference type="EMBL" id="SNRW01011200">
    <property type="protein sequence ID" value="KAA6375474.1"/>
    <property type="molecule type" value="Genomic_DNA"/>
</dbReference>
<feature type="non-terminal residue" evidence="1">
    <location>
        <position position="213"/>
    </location>
</feature>
<protein>
    <submittedName>
        <fullName evidence="1">Uncharacterized protein</fullName>
    </submittedName>
</protein>
<evidence type="ECO:0000313" key="2">
    <source>
        <dbReference type="Proteomes" id="UP000324800"/>
    </source>
</evidence>
<proteinExistence type="predicted"/>
<dbReference type="AlphaFoldDB" id="A0A5J4UZ20"/>
<name>A0A5J4UZ20_9EUKA</name>
<gene>
    <name evidence="1" type="ORF">EZS28_028999</name>
</gene>
<accession>A0A5J4UZ20</accession>